<sequence>MYKRIKDLDIGSVLKNVYGRIQNATEKRPANIAGKKPRLVAVSKTKPKEMVVVAYEWGQRHFGENYIQELREKALDPEVLEKCKDIQWHFIGHLQRNKVNKLVSKTGVDPDQVCYLVGHILGNCPSLDFAGLMTIGSLYHDLSLGPNPDFQHLIKCANETCIHFGLDVNSIELSMGMSGDFEHAIEVGSTNVRIGSTIFGARNNPEKHSEIPA</sequence>
<evidence type="ECO:0000313" key="2">
    <source>
        <dbReference type="Proteomes" id="UP000694941"/>
    </source>
</evidence>
<dbReference type="PANTHER" id="PTHR10146">
    <property type="entry name" value="PROLINE SYNTHETASE CO-TRANSCRIBED BACTERIAL HOMOLOG PROTEIN"/>
    <property type="match status" value="1"/>
</dbReference>
<reference evidence="3" key="1">
    <citation type="submission" date="2025-08" db="UniProtKB">
        <authorList>
            <consortium name="RefSeq"/>
        </authorList>
    </citation>
    <scope>IDENTIFICATION</scope>
    <source>
        <tissue evidence="3">Muscle</tissue>
    </source>
</reference>
<dbReference type="Gene3D" id="3.20.20.10">
    <property type="entry name" value="Alanine racemase"/>
    <property type="match status" value="2"/>
</dbReference>
<evidence type="ECO:0000313" key="3">
    <source>
        <dbReference type="RefSeq" id="XP_022250860.1"/>
    </source>
</evidence>
<proteinExistence type="predicted"/>
<name>A0ABM1T4Q4_LIMPO</name>
<dbReference type="Proteomes" id="UP000694941">
    <property type="component" value="Unplaced"/>
</dbReference>
<organism evidence="2 3">
    <name type="scientific">Limulus polyphemus</name>
    <name type="common">Atlantic horseshoe crab</name>
    <dbReference type="NCBI Taxonomy" id="6850"/>
    <lineage>
        <taxon>Eukaryota</taxon>
        <taxon>Metazoa</taxon>
        <taxon>Ecdysozoa</taxon>
        <taxon>Arthropoda</taxon>
        <taxon>Chelicerata</taxon>
        <taxon>Merostomata</taxon>
        <taxon>Xiphosura</taxon>
        <taxon>Limulidae</taxon>
        <taxon>Limulus</taxon>
    </lineage>
</organism>
<dbReference type="PIRSF" id="PIRSF004848">
    <property type="entry name" value="YBL036c_PLPDEIII"/>
    <property type="match status" value="1"/>
</dbReference>
<dbReference type="SUPFAM" id="SSF51419">
    <property type="entry name" value="PLP-binding barrel"/>
    <property type="match status" value="1"/>
</dbReference>
<dbReference type="GeneID" id="106467048"/>
<dbReference type="PANTHER" id="PTHR10146:SF14">
    <property type="entry name" value="PYRIDOXAL PHOSPHATE HOMEOSTASIS PROTEIN"/>
    <property type="match status" value="1"/>
</dbReference>
<protein>
    <submittedName>
        <fullName evidence="3">Pyridoxal phosphate homeostasis protein-like isoform X1</fullName>
    </submittedName>
</protein>
<dbReference type="InterPro" id="IPR011078">
    <property type="entry name" value="PyrdxlP_homeostasis"/>
</dbReference>
<dbReference type="RefSeq" id="XP_022250860.1">
    <property type="nucleotide sequence ID" value="XM_022395152.1"/>
</dbReference>
<evidence type="ECO:0000256" key="1">
    <source>
        <dbReference type="ARBA" id="ARBA00022898"/>
    </source>
</evidence>
<dbReference type="InterPro" id="IPR029066">
    <property type="entry name" value="PLP-binding_barrel"/>
</dbReference>
<gene>
    <name evidence="3" type="primary">LOC106467048</name>
</gene>
<keyword evidence="2" id="KW-1185">Reference proteome</keyword>
<accession>A0ABM1T4Q4</accession>
<dbReference type="PROSITE" id="PS01211">
    <property type="entry name" value="UPF0001"/>
    <property type="match status" value="1"/>
</dbReference>
<keyword evidence="1" id="KW-0663">Pyridoxal phosphate</keyword>